<name>A0A0G0Z3H9_9BACT</name>
<sequence length="106" mass="12306">MSPLFFDHLVIKTEIIDLISKKPEPENQKGKALQLIDDILYQGIIAHVLERLNPEHHDTFLSQMHERPYDPELISYLKKHVGPDIEDDIRKAANKIVKQILKDLSD</sequence>
<accession>A0A0G0Z3H9</accession>
<evidence type="ECO:0000313" key="2">
    <source>
        <dbReference type="Proteomes" id="UP000033854"/>
    </source>
</evidence>
<comment type="caution">
    <text evidence="1">The sequence shown here is derived from an EMBL/GenBank/DDBJ whole genome shotgun (WGS) entry which is preliminary data.</text>
</comment>
<organism evidence="1 2">
    <name type="scientific">Candidatus Collierbacteria bacterium GW2011_GWA2_42_17</name>
    <dbReference type="NCBI Taxonomy" id="1618378"/>
    <lineage>
        <taxon>Bacteria</taxon>
        <taxon>Candidatus Collieribacteriota</taxon>
    </lineage>
</organism>
<proteinExistence type="predicted"/>
<dbReference type="EMBL" id="LCDA01000001">
    <property type="protein sequence ID" value="KKS43297.1"/>
    <property type="molecule type" value="Genomic_DNA"/>
</dbReference>
<protein>
    <submittedName>
        <fullName evidence="1">Uncharacterized protein</fullName>
    </submittedName>
</protein>
<gene>
    <name evidence="1" type="ORF">UV06_C0001G0031</name>
</gene>
<evidence type="ECO:0000313" key="1">
    <source>
        <dbReference type="EMBL" id="KKS43297.1"/>
    </source>
</evidence>
<reference evidence="1 2" key="1">
    <citation type="journal article" date="2015" name="Nature">
        <title>rRNA introns, odd ribosomes, and small enigmatic genomes across a large radiation of phyla.</title>
        <authorList>
            <person name="Brown C.T."/>
            <person name="Hug L.A."/>
            <person name="Thomas B.C."/>
            <person name="Sharon I."/>
            <person name="Castelle C.J."/>
            <person name="Singh A."/>
            <person name="Wilkins M.J."/>
            <person name="Williams K.H."/>
            <person name="Banfield J.F."/>
        </authorList>
    </citation>
    <scope>NUCLEOTIDE SEQUENCE [LARGE SCALE GENOMIC DNA]</scope>
</reference>
<dbReference type="AlphaFoldDB" id="A0A0G0Z3H9"/>
<dbReference type="Proteomes" id="UP000033854">
    <property type="component" value="Unassembled WGS sequence"/>
</dbReference>